<proteinExistence type="inferred from homology"/>
<evidence type="ECO:0000256" key="1">
    <source>
        <dbReference type="ARBA" id="ARBA00006756"/>
    </source>
</evidence>
<organism evidence="6 7">
    <name type="scientific">Dipteronia sinensis</name>
    <dbReference type="NCBI Taxonomy" id="43782"/>
    <lineage>
        <taxon>Eukaryota</taxon>
        <taxon>Viridiplantae</taxon>
        <taxon>Streptophyta</taxon>
        <taxon>Embryophyta</taxon>
        <taxon>Tracheophyta</taxon>
        <taxon>Spermatophyta</taxon>
        <taxon>Magnoliopsida</taxon>
        <taxon>eudicotyledons</taxon>
        <taxon>Gunneridae</taxon>
        <taxon>Pentapetalae</taxon>
        <taxon>rosids</taxon>
        <taxon>malvids</taxon>
        <taxon>Sapindales</taxon>
        <taxon>Sapindaceae</taxon>
        <taxon>Hippocastanoideae</taxon>
        <taxon>Acereae</taxon>
        <taxon>Dipteronia</taxon>
    </lineage>
</organism>
<dbReference type="GO" id="GO:0015031">
    <property type="term" value="P:protein transport"/>
    <property type="evidence" value="ECO:0007669"/>
    <property type="project" value="UniProtKB-KW"/>
</dbReference>
<evidence type="ECO:0000256" key="3">
    <source>
        <dbReference type="RuleBase" id="RU365026"/>
    </source>
</evidence>
<keyword evidence="3" id="KW-0653">Protein transport</keyword>
<evidence type="ECO:0000259" key="5">
    <source>
        <dbReference type="Pfam" id="PF03081"/>
    </source>
</evidence>
<dbReference type="Proteomes" id="UP001281410">
    <property type="component" value="Unassembled WGS sequence"/>
</dbReference>
<evidence type="ECO:0000313" key="6">
    <source>
        <dbReference type="EMBL" id="KAK3226963.1"/>
    </source>
</evidence>
<reference evidence="6" key="1">
    <citation type="journal article" date="2023" name="Plant J.">
        <title>Genome sequences and population genomics provide insights into the demographic history, inbreeding, and mutation load of two 'living fossil' tree species of Dipteronia.</title>
        <authorList>
            <person name="Feng Y."/>
            <person name="Comes H.P."/>
            <person name="Chen J."/>
            <person name="Zhu S."/>
            <person name="Lu R."/>
            <person name="Zhang X."/>
            <person name="Li P."/>
            <person name="Qiu J."/>
            <person name="Olsen K.M."/>
            <person name="Qiu Y."/>
        </authorList>
    </citation>
    <scope>NUCLEOTIDE SEQUENCE</scope>
    <source>
        <strain evidence="6">NBL</strain>
    </source>
</reference>
<dbReference type="SUPFAM" id="SSF74788">
    <property type="entry name" value="Cullin repeat-like"/>
    <property type="match status" value="1"/>
</dbReference>
<dbReference type="InterPro" id="IPR046364">
    <property type="entry name" value="Exo70_C"/>
</dbReference>
<sequence length="102" mass="11695">MFDLAAAVVVWFLNFSEAVVMTKRSAEKMFKFLDMYETLRDLIPHINDSYSSEFKLDLIEEVSMVKTRIPEAAASIFCELENSIKKDGDEQREDEMGCGSLE</sequence>
<dbReference type="EMBL" id="JANJYJ010000002">
    <property type="protein sequence ID" value="KAK3226963.1"/>
    <property type="molecule type" value="Genomic_DNA"/>
</dbReference>
<evidence type="ECO:0000256" key="4">
    <source>
        <dbReference type="SAM" id="SignalP"/>
    </source>
</evidence>
<keyword evidence="3" id="KW-0268">Exocytosis</keyword>
<protein>
    <recommendedName>
        <fullName evidence="3">Exocyst subunit Exo70 family protein</fullName>
    </recommendedName>
</protein>
<dbReference type="Pfam" id="PF03081">
    <property type="entry name" value="Exo70_C"/>
    <property type="match status" value="1"/>
</dbReference>
<dbReference type="PANTHER" id="PTHR12542:SF127">
    <property type="entry name" value="EXOCYST COMPLEX COMPONENT EXO70C1"/>
    <property type="match status" value="1"/>
</dbReference>
<comment type="caution">
    <text evidence="6">The sequence shown here is derived from an EMBL/GenBank/DDBJ whole genome shotgun (WGS) entry which is preliminary data.</text>
</comment>
<dbReference type="Gene3D" id="1.20.1280.170">
    <property type="entry name" value="Exocyst complex component Exo70"/>
    <property type="match status" value="1"/>
</dbReference>
<feature type="domain" description="Exocyst complex subunit Exo70 C-terminal" evidence="5">
    <location>
        <begin position="9"/>
        <end position="88"/>
    </location>
</feature>
<keyword evidence="2 3" id="KW-0813">Transport</keyword>
<dbReference type="GO" id="GO:0000145">
    <property type="term" value="C:exocyst"/>
    <property type="evidence" value="ECO:0007669"/>
    <property type="project" value="InterPro"/>
</dbReference>
<feature type="signal peptide" evidence="4">
    <location>
        <begin position="1"/>
        <end position="18"/>
    </location>
</feature>
<dbReference type="GO" id="GO:0006887">
    <property type="term" value="P:exocytosis"/>
    <property type="evidence" value="ECO:0007669"/>
    <property type="project" value="UniProtKB-KW"/>
</dbReference>
<gene>
    <name evidence="6" type="ORF">Dsin_006825</name>
</gene>
<keyword evidence="7" id="KW-1185">Reference proteome</keyword>
<keyword evidence="4" id="KW-0732">Signal</keyword>
<comment type="similarity">
    <text evidence="1 3">Belongs to the EXO70 family.</text>
</comment>
<dbReference type="InterPro" id="IPR016159">
    <property type="entry name" value="Cullin_repeat-like_dom_sf"/>
</dbReference>
<dbReference type="AlphaFoldDB" id="A0AAE0AZ18"/>
<evidence type="ECO:0000256" key="2">
    <source>
        <dbReference type="ARBA" id="ARBA00022448"/>
    </source>
</evidence>
<dbReference type="InterPro" id="IPR004140">
    <property type="entry name" value="Exo70"/>
</dbReference>
<accession>A0AAE0AZ18</accession>
<name>A0AAE0AZ18_9ROSI</name>
<feature type="chain" id="PRO_5041960930" description="Exocyst subunit Exo70 family protein" evidence="4">
    <location>
        <begin position="19"/>
        <end position="102"/>
    </location>
</feature>
<dbReference type="GO" id="GO:0005546">
    <property type="term" value="F:phosphatidylinositol-4,5-bisphosphate binding"/>
    <property type="evidence" value="ECO:0007669"/>
    <property type="project" value="InterPro"/>
</dbReference>
<comment type="function">
    <text evidence="3">Component of the exocyst complex.</text>
</comment>
<dbReference type="PANTHER" id="PTHR12542">
    <property type="entry name" value="EXOCYST COMPLEX PROTEIN EXO70"/>
    <property type="match status" value="1"/>
</dbReference>
<evidence type="ECO:0000313" key="7">
    <source>
        <dbReference type="Proteomes" id="UP001281410"/>
    </source>
</evidence>